<organism evidence="2 3">
    <name type="scientific">Pleurodeles waltl</name>
    <name type="common">Iberian ribbed newt</name>
    <dbReference type="NCBI Taxonomy" id="8319"/>
    <lineage>
        <taxon>Eukaryota</taxon>
        <taxon>Metazoa</taxon>
        <taxon>Chordata</taxon>
        <taxon>Craniata</taxon>
        <taxon>Vertebrata</taxon>
        <taxon>Euteleostomi</taxon>
        <taxon>Amphibia</taxon>
        <taxon>Batrachia</taxon>
        <taxon>Caudata</taxon>
        <taxon>Salamandroidea</taxon>
        <taxon>Salamandridae</taxon>
        <taxon>Pleurodelinae</taxon>
        <taxon>Pleurodeles</taxon>
    </lineage>
</organism>
<reference evidence="2" key="1">
    <citation type="journal article" date="2022" name="bioRxiv">
        <title>Sequencing and chromosome-scale assembly of the giantPleurodeles waltlgenome.</title>
        <authorList>
            <person name="Brown T."/>
            <person name="Elewa A."/>
            <person name="Iarovenko S."/>
            <person name="Subramanian E."/>
            <person name="Araus A.J."/>
            <person name="Petzold A."/>
            <person name="Susuki M."/>
            <person name="Suzuki K.-i.T."/>
            <person name="Hayashi T."/>
            <person name="Toyoda A."/>
            <person name="Oliveira C."/>
            <person name="Osipova E."/>
            <person name="Leigh N.D."/>
            <person name="Simon A."/>
            <person name="Yun M.H."/>
        </authorList>
    </citation>
    <scope>NUCLEOTIDE SEQUENCE</scope>
    <source>
        <strain evidence="2">20211129_DDA</strain>
        <tissue evidence="2">Liver</tissue>
    </source>
</reference>
<dbReference type="AlphaFoldDB" id="A0AAV7TMD2"/>
<sequence length="102" mass="11348">MPPRTRNRERTVTQGFSGAETPEASDETRKSGGPWTRTALEVRMVRTLTARVSLRRASGSTPCRDSTSRRSTGGRQRALTEVEKGEETPPFPYRPGGTRTLR</sequence>
<keyword evidence="3" id="KW-1185">Reference proteome</keyword>
<protein>
    <submittedName>
        <fullName evidence="2">Uncharacterized protein</fullName>
    </submittedName>
</protein>
<feature type="region of interest" description="Disordered" evidence="1">
    <location>
        <begin position="1"/>
        <end position="37"/>
    </location>
</feature>
<evidence type="ECO:0000313" key="3">
    <source>
        <dbReference type="Proteomes" id="UP001066276"/>
    </source>
</evidence>
<evidence type="ECO:0000256" key="1">
    <source>
        <dbReference type="SAM" id="MobiDB-lite"/>
    </source>
</evidence>
<feature type="compositionally biased region" description="Basic and acidic residues" evidence="1">
    <location>
        <begin position="1"/>
        <end position="11"/>
    </location>
</feature>
<dbReference type="Proteomes" id="UP001066276">
    <property type="component" value="Chromosome 3_2"/>
</dbReference>
<feature type="region of interest" description="Disordered" evidence="1">
    <location>
        <begin position="52"/>
        <end position="102"/>
    </location>
</feature>
<dbReference type="EMBL" id="JANPWB010000006">
    <property type="protein sequence ID" value="KAJ1177598.1"/>
    <property type="molecule type" value="Genomic_DNA"/>
</dbReference>
<gene>
    <name evidence="2" type="ORF">NDU88_002851</name>
</gene>
<comment type="caution">
    <text evidence="2">The sequence shown here is derived from an EMBL/GenBank/DDBJ whole genome shotgun (WGS) entry which is preliminary data.</text>
</comment>
<name>A0AAV7TMD2_PLEWA</name>
<feature type="compositionally biased region" description="Basic and acidic residues" evidence="1">
    <location>
        <begin position="78"/>
        <end position="87"/>
    </location>
</feature>
<proteinExistence type="predicted"/>
<accession>A0AAV7TMD2</accession>
<evidence type="ECO:0000313" key="2">
    <source>
        <dbReference type="EMBL" id="KAJ1177598.1"/>
    </source>
</evidence>